<dbReference type="InterPro" id="IPR003008">
    <property type="entry name" value="Tubulin_FtsZ_GTPase"/>
</dbReference>
<feature type="compositionally biased region" description="Acidic residues" evidence="8">
    <location>
        <begin position="323"/>
        <end position="341"/>
    </location>
</feature>
<keyword evidence="2" id="KW-0963">Cytoplasm</keyword>
<reference evidence="10 11" key="1">
    <citation type="journal article" date="2013" name="Curr. Biol.">
        <title>The Genome of the Foraminiferan Reticulomyxa filosa.</title>
        <authorList>
            <person name="Glockner G."/>
            <person name="Hulsmann N."/>
            <person name="Schleicher M."/>
            <person name="Noegel A.A."/>
            <person name="Eichinger L."/>
            <person name="Gallinger C."/>
            <person name="Pawlowski J."/>
            <person name="Sierra R."/>
            <person name="Euteneuer U."/>
            <person name="Pillet L."/>
            <person name="Moustafa A."/>
            <person name="Platzer M."/>
            <person name="Groth M."/>
            <person name="Szafranski K."/>
            <person name="Schliwa M."/>
        </authorList>
    </citation>
    <scope>NUCLEOTIDE SEQUENCE [LARGE SCALE GENOMIC DNA]</scope>
</reference>
<dbReference type="AlphaFoldDB" id="X6LVL0"/>
<dbReference type="InterPro" id="IPR000217">
    <property type="entry name" value="Tubulin"/>
</dbReference>
<dbReference type="GO" id="GO:0005200">
    <property type="term" value="F:structural constituent of cytoskeleton"/>
    <property type="evidence" value="ECO:0007669"/>
    <property type="project" value="InterPro"/>
</dbReference>
<organism evidence="10 11">
    <name type="scientific">Reticulomyxa filosa</name>
    <dbReference type="NCBI Taxonomy" id="46433"/>
    <lineage>
        <taxon>Eukaryota</taxon>
        <taxon>Sar</taxon>
        <taxon>Rhizaria</taxon>
        <taxon>Retaria</taxon>
        <taxon>Foraminifera</taxon>
        <taxon>Monothalamids</taxon>
        <taxon>Reticulomyxidae</taxon>
        <taxon>Reticulomyxa</taxon>
    </lineage>
</organism>
<evidence type="ECO:0000313" key="11">
    <source>
        <dbReference type="Proteomes" id="UP000023152"/>
    </source>
</evidence>
<proteinExistence type="inferred from homology"/>
<evidence type="ECO:0000256" key="3">
    <source>
        <dbReference type="ARBA" id="ARBA00022701"/>
    </source>
</evidence>
<dbReference type="GO" id="GO:0005525">
    <property type="term" value="F:GTP binding"/>
    <property type="evidence" value="ECO:0007669"/>
    <property type="project" value="UniProtKB-KW"/>
</dbReference>
<gene>
    <name evidence="10" type="ORF">RFI_32023</name>
</gene>
<evidence type="ECO:0000256" key="1">
    <source>
        <dbReference type="ARBA" id="ARBA00009636"/>
    </source>
</evidence>
<keyword evidence="11" id="KW-1185">Reference proteome</keyword>
<dbReference type="EMBL" id="ASPP01028211">
    <property type="protein sequence ID" value="ETO05371.1"/>
    <property type="molecule type" value="Genomic_DNA"/>
</dbReference>
<dbReference type="PRINTS" id="PR01161">
    <property type="entry name" value="TUBULIN"/>
</dbReference>
<name>X6LVL0_RETFI</name>
<evidence type="ECO:0000256" key="8">
    <source>
        <dbReference type="SAM" id="MobiDB-lite"/>
    </source>
</evidence>
<comment type="catalytic activity">
    <reaction evidence="7">
        <text>GTP + H2O = GDP + phosphate + H(+)</text>
        <dbReference type="Rhea" id="RHEA:19669"/>
        <dbReference type="ChEBI" id="CHEBI:15377"/>
        <dbReference type="ChEBI" id="CHEBI:15378"/>
        <dbReference type="ChEBI" id="CHEBI:37565"/>
        <dbReference type="ChEBI" id="CHEBI:43474"/>
        <dbReference type="ChEBI" id="CHEBI:58189"/>
    </reaction>
    <physiologicalReaction direction="left-to-right" evidence="7">
        <dbReference type="Rhea" id="RHEA:19670"/>
    </physiologicalReaction>
</comment>
<protein>
    <submittedName>
        <fullName evidence="10">Tubulin subunit alpha-1A</fullName>
    </submittedName>
</protein>
<dbReference type="Gene3D" id="1.10.287.600">
    <property type="entry name" value="Helix hairpin bin"/>
    <property type="match status" value="1"/>
</dbReference>
<dbReference type="InterPro" id="IPR023123">
    <property type="entry name" value="Tubulin_C"/>
</dbReference>
<dbReference type="OrthoDB" id="1662883at2759"/>
<dbReference type="InterPro" id="IPR036525">
    <property type="entry name" value="Tubulin/FtsZ_GTPase_sf"/>
</dbReference>
<comment type="similarity">
    <text evidence="1">Belongs to the tubulin family.</text>
</comment>
<dbReference type="PRINTS" id="PR01162">
    <property type="entry name" value="ALPHATUBULIN"/>
</dbReference>
<evidence type="ECO:0000256" key="6">
    <source>
        <dbReference type="ARBA" id="ARBA00023134"/>
    </source>
</evidence>
<dbReference type="Proteomes" id="UP000023152">
    <property type="component" value="Unassembled WGS sequence"/>
</dbReference>
<dbReference type="Gene3D" id="3.40.50.1440">
    <property type="entry name" value="Tubulin/FtsZ, GTPase domain"/>
    <property type="match status" value="2"/>
</dbReference>
<keyword evidence="3" id="KW-0493">Microtubule</keyword>
<feature type="region of interest" description="Disordered" evidence="8">
    <location>
        <begin position="321"/>
        <end position="341"/>
    </location>
</feature>
<evidence type="ECO:0000256" key="7">
    <source>
        <dbReference type="ARBA" id="ARBA00049117"/>
    </source>
</evidence>
<accession>X6LVL0</accession>
<keyword evidence="6" id="KW-0342">GTP-binding</keyword>
<dbReference type="GO" id="GO:0007017">
    <property type="term" value="P:microtubule-based process"/>
    <property type="evidence" value="ECO:0007669"/>
    <property type="project" value="InterPro"/>
</dbReference>
<keyword evidence="4" id="KW-0547">Nucleotide-binding</keyword>
<evidence type="ECO:0000256" key="2">
    <source>
        <dbReference type="ARBA" id="ARBA00022490"/>
    </source>
</evidence>
<evidence type="ECO:0000256" key="4">
    <source>
        <dbReference type="ARBA" id="ARBA00022741"/>
    </source>
</evidence>
<dbReference type="GO" id="GO:0005874">
    <property type="term" value="C:microtubule"/>
    <property type="evidence" value="ECO:0007669"/>
    <property type="project" value="UniProtKB-KW"/>
</dbReference>
<dbReference type="Pfam" id="PF00091">
    <property type="entry name" value="Tubulin"/>
    <property type="match status" value="1"/>
</dbReference>
<evidence type="ECO:0000313" key="10">
    <source>
        <dbReference type="EMBL" id="ETO05371.1"/>
    </source>
</evidence>
<dbReference type="InterPro" id="IPR008280">
    <property type="entry name" value="Tub_FtsZ_C"/>
</dbReference>
<dbReference type="SUPFAM" id="SSF55307">
    <property type="entry name" value="Tubulin C-terminal domain-like"/>
    <property type="match status" value="1"/>
</dbReference>
<sequence>MRKALTIEVGQASIQLGNAIWEQYCTEHGIDNGSKRKDGSVNDDSFKVFFEETGSSQFARIFSTYVDLETNVIDDVKNGTFAAIFHPEFLVHWKEDATNNFARGHYTIGKQTIDKVNDRLRNLSTIATIPKLALRLILHQICRRVVEPYNALLAIHWLLDHTEVSLLLDNESIYGICQKQLRIAKPDLDNLNKLIFKVISAMTVSLRFSGKLNVDLNQFQTNLVHFHQTISKKLLIIALSQRTDKYIAISLNYSGDINDDCHNKSISRVFSKRIAQKYDTMYYQRAFEHCYVGEGIEEGEFAEAREDLGFLEKDYLDVLSEQPVDDGDDNAGDDAGDNYNY</sequence>
<dbReference type="InterPro" id="IPR002452">
    <property type="entry name" value="Alpha_tubulin"/>
</dbReference>
<dbReference type="GO" id="GO:0016787">
    <property type="term" value="F:hydrolase activity"/>
    <property type="evidence" value="ECO:0007669"/>
    <property type="project" value="UniProtKB-KW"/>
</dbReference>
<dbReference type="PANTHER" id="PTHR11588">
    <property type="entry name" value="TUBULIN"/>
    <property type="match status" value="1"/>
</dbReference>
<keyword evidence="5" id="KW-0378">Hydrolase</keyword>
<dbReference type="SMART" id="SM00864">
    <property type="entry name" value="Tubulin"/>
    <property type="match status" value="1"/>
</dbReference>
<evidence type="ECO:0000259" key="9">
    <source>
        <dbReference type="SMART" id="SM00864"/>
    </source>
</evidence>
<feature type="domain" description="Tubulin/FtsZ GTPase" evidence="9">
    <location>
        <begin position="46"/>
        <end position="210"/>
    </location>
</feature>
<comment type="caution">
    <text evidence="10">The sequence shown here is derived from an EMBL/GenBank/DDBJ whole genome shotgun (WGS) entry which is preliminary data.</text>
</comment>
<evidence type="ECO:0000256" key="5">
    <source>
        <dbReference type="ARBA" id="ARBA00022801"/>
    </source>
</evidence>
<dbReference type="SUPFAM" id="SSF52490">
    <property type="entry name" value="Tubulin nucleotide-binding domain-like"/>
    <property type="match status" value="1"/>
</dbReference>